<evidence type="ECO:0000313" key="4">
    <source>
        <dbReference type="Proteomes" id="UP000298412"/>
    </source>
</evidence>
<dbReference type="OrthoDB" id="5126396at2"/>
<feature type="transmembrane region" description="Helical" evidence="2">
    <location>
        <begin position="187"/>
        <end position="208"/>
    </location>
</feature>
<organism evidence="3 4">
    <name type="scientific">Cryobacterium algoritolerans</name>
    <dbReference type="NCBI Taxonomy" id="1259184"/>
    <lineage>
        <taxon>Bacteria</taxon>
        <taxon>Bacillati</taxon>
        <taxon>Actinomycetota</taxon>
        <taxon>Actinomycetes</taxon>
        <taxon>Micrococcales</taxon>
        <taxon>Microbacteriaceae</taxon>
        <taxon>Cryobacterium</taxon>
    </lineage>
</organism>
<accession>A0A4R8WXI5</accession>
<evidence type="ECO:0000256" key="2">
    <source>
        <dbReference type="SAM" id="Phobius"/>
    </source>
</evidence>
<keyword evidence="2" id="KW-1133">Transmembrane helix</keyword>
<feature type="compositionally biased region" description="Basic and acidic residues" evidence="1">
    <location>
        <begin position="70"/>
        <end position="79"/>
    </location>
</feature>
<evidence type="ECO:0000256" key="1">
    <source>
        <dbReference type="SAM" id="MobiDB-lite"/>
    </source>
</evidence>
<dbReference type="RefSeq" id="WP_134564611.1">
    <property type="nucleotide sequence ID" value="NZ_SOFP01000002.1"/>
</dbReference>
<dbReference type="AlphaFoldDB" id="A0A4R8WXI5"/>
<sequence>MTLKTVAGRLETAAGTDPGLLIALRAAYRGRHDVLDALWWRAHPLSLTPGGRPDPLVGLGAEQAAVYSRTRVDGPRSEVADPDTGEPVSATSSEHRLRELTRLLAQDAAALDLVLVSFRGWPGSGNADDDRDADEAVDARPPSESENGPTGVEKTGMEAAGMEAAATHADIDSLRGDWSNRHPLRGILLVAAGATAGILIGVAATLALRTS</sequence>
<feature type="region of interest" description="Disordered" evidence="1">
    <location>
        <begin position="124"/>
        <end position="154"/>
    </location>
</feature>
<feature type="region of interest" description="Disordered" evidence="1">
    <location>
        <begin position="69"/>
        <end position="94"/>
    </location>
</feature>
<protein>
    <submittedName>
        <fullName evidence="3">Uncharacterized protein</fullName>
    </submittedName>
</protein>
<evidence type="ECO:0000313" key="3">
    <source>
        <dbReference type="EMBL" id="TFC21550.1"/>
    </source>
</evidence>
<proteinExistence type="predicted"/>
<comment type="caution">
    <text evidence="3">The sequence shown here is derived from an EMBL/GenBank/DDBJ whole genome shotgun (WGS) entry which is preliminary data.</text>
</comment>
<name>A0A4R8WXI5_9MICO</name>
<keyword evidence="2" id="KW-0812">Transmembrane</keyword>
<reference evidence="3 4" key="1">
    <citation type="submission" date="2019-03" db="EMBL/GenBank/DDBJ databases">
        <title>Genomics of glacier-inhabiting Cryobacterium strains.</title>
        <authorList>
            <person name="Liu Q."/>
            <person name="Xin Y.-H."/>
        </authorList>
    </citation>
    <scope>NUCLEOTIDE SEQUENCE [LARGE SCALE GENOMIC DNA]</scope>
    <source>
        <strain evidence="3 4">MDT1-3</strain>
    </source>
</reference>
<gene>
    <name evidence="3" type="ORF">E3O19_00100</name>
</gene>
<dbReference type="EMBL" id="SOFP01000002">
    <property type="protein sequence ID" value="TFC21550.1"/>
    <property type="molecule type" value="Genomic_DNA"/>
</dbReference>
<keyword evidence="2" id="KW-0472">Membrane</keyword>
<keyword evidence="4" id="KW-1185">Reference proteome</keyword>
<dbReference type="Proteomes" id="UP000298412">
    <property type="component" value="Unassembled WGS sequence"/>
</dbReference>
<feature type="compositionally biased region" description="Acidic residues" evidence="1">
    <location>
        <begin position="127"/>
        <end position="136"/>
    </location>
</feature>